<dbReference type="GO" id="GO:1902208">
    <property type="term" value="P:regulation of bacterial-type flagellum assembly"/>
    <property type="evidence" value="ECO:0007669"/>
    <property type="project" value="UniProtKB-UniRule"/>
</dbReference>
<comment type="subunit">
    <text evidence="4">Homodimer; the beta-strands of each monomer intercalate to form a hydrophobic core, while the alpha-helices form wings that extend away from the core.</text>
</comment>
<dbReference type="Proteomes" id="UP000318437">
    <property type="component" value="Unassembled WGS sequence"/>
</dbReference>
<organism evidence="6 7">
    <name type="scientific">Bythopirellula polymerisocia</name>
    <dbReference type="NCBI Taxonomy" id="2528003"/>
    <lineage>
        <taxon>Bacteria</taxon>
        <taxon>Pseudomonadati</taxon>
        <taxon>Planctomycetota</taxon>
        <taxon>Planctomycetia</taxon>
        <taxon>Pirellulales</taxon>
        <taxon>Lacipirellulaceae</taxon>
        <taxon>Bythopirellula</taxon>
    </lineage>
</organism>
<proteinExistence type="inferred from homology"/>
<feature type="region of interest" description="Disordered" evidence="5">
    <location>
        <begin position="54"/>
        <end position="106"/>
    </location>
</feature>
<dbReference type="AlphaFoldDB" id="A0A5C6CH68"/>
<comment type="caution">
    <text evidence="6">The sequence shown here is derived from an EMBL/GenBank/DDBJ whole genome shotgun (WGS) entry which is preliminary data.</text>
</comment>
<comment type="similarity">
    <text evidence="4">Belongs to the CsrA/RsmA family.</text>
</comment>
<dbReference type="Gene3D" id="2.60.40.4380">
    <property type="entry name" value="Translational regulator CsrA"/>
    <property type="match status" value="1"/>
</dbReference>
<dbReference type="PANTHER" id="PTHR34984">
    <property type="entry name" value="CARBON STORAGE REGULATOR"/>
    <property type="match status" value="1"/>
</dbReference>
<dbReference type="InterPro" id="IPR003751">
    <property type="entry name" value="CsrA"/>
</dbReference>
<dbReference type="RefSeq" id="WP_146452184.1">
    <property type="nucleotide sequence ID" value="NZ_SJPS01000006.1"/>
</dbReference>
<evidence type="ECO:0000256" key="1">
    <source>
        <dbReference type="ARBA" id="ARBA00022490"/>
    </source>
</evidence>
<evidence type="ECO:0000256" key="5">
    <source>
        <dbReference type="SAM" id="MobiDB-lite"/>
    </source>
</evidence>
<comment type="function">
    <text evidence="4">A translational regulator that binds mRNA to regulate translation initiation and/or mRNA stability. Usually binds in the 5'-UTR at or near the Shine-Dalgarno sequence preventing ribosome-binding, thus repressing translation. Its main target seems to be the major flagellin gene, while its function is anatagonized by FliW.</text>
</comment>
<evidence type="ECO:0000256" key="3">
    <source>
        <dbReference type="ARBA" id="ARBA00022884"/>
    </source>
</evidence>
<evidence type="ECO:0000256" key="4">
    <source>
        <dbReference type="HAMAP-Rule" id="MF_00167"/>
    </source>
</evidence>
<keyword evidence="4" id="KW-0678">Repressor</keyword>
<reference evidence="6 7" key="1">
    <citation type="submission" date="2019-02" db="EMBL/GenBank/DDBJ databases">
        <title>Deep-cultivation of Planctomycetes and their phenomic and genomic characterization uncovers novel biology.</title>
        <authorList>
            <person name="Wiegand S."/>
            <person name="Jogler M."/>
            <person name="Boedeker C."/>
            <person name="Pinto D."/>
            <person name="Vollmers J."/>
            <person name="Rivas-Marin E."/>
            <person name="Kohn T."/>
            <person name="Peeters S.H."/>
            <person name="Heuer A."/>
            <person name="Rast P."/>
            <person name="Oberbeckmann S."/>
            <person name="Bunk B."/>
            <person name="Jeske O."/>
            <person name="Meyerdierks A."/>
            <person name="Storesund J.E."/>
            <person name="Kallscheuer N."/>
            <person name="Luecker S."/>
            <person name="Lage O.M."/>
            <person name="Pohl T."/>
            <person name="Merkel B.J."/>
            <person name="Hornburger P."/>
            <person name="Mueller R.-W."/>
            <person name="Bruemmer F."/>
            <person name="Labrenz M."/>
            <person name="Spormann A.M."/>
            <person name="Op Den Camp H."/>
            <person name="Overmann J."/>
            <person name="Amann R."/>
            <person name="Jetten M.S.M."/>
            <person name="Mascher T."/>
            <person name="Medema M.H."/>
            <person name="Devos D.P."/>
            <person name="Kaster A.-K."/>
            <person name="Ovreas L."/>
            <person name="Rohde M."/>
            <person name="Galperin M.Y."/>
            <person name="Jogler C."/>
        </authorList>
    </citation>
    <scope>NUCLEOTIDE SEQUENCE [LARGE SCALE GENOMIC DNA]</scope>
    <source>
        <strain evidence="6 7">Pla144</strain>
    </source>
</reference>
<dbReference type="InterPro" id="IPR036107">
    <property type="entry name" value="CsrA_sf"/>
</dbReference>
<dbReference type="OrthoDB" id="289081at2"/>
<protein>
    <recommendedName>
        <fullName evidence="4">Translational regulator CsrA</fullName>
    </recommendedName>
</protein>
<name>A0A5C6CH68_9BACT</name>
<keyword evidence="7" id="KW-1185">Reference proteome</keyword>
<comment type="subcellular location">
    <subcellularLocation>
        <location evidence="4">Cytoplasm</location>
    </subcellularLocation>
</comment>
<evidence type="ECO:0000256" key="2">
    <source>
        <dbReference type="ARBA" id="ARBA00022845"/>
    </source>
</evidence>
<dbReference type="HAMAP" id="MF_00167">
    <property type="entry name" value="CsrA"/>
    <property type="match status" value="1"/>
</dbReference>
<keyword evidence="3 4" id="KW-0694">RNA-binding</keyword>
<dbReference type="PANTHER" id="PTHR34984:SF1">
    <property type="entry name" value="CARBON STORAGE REGULATOR"/>
    <property type="match status" value="1"/>
</dbReference>
<sequence length="106" mass="11822">MLVLTRKQNEKIKIGENITITVLRMKGKGVRLGIQAPEDMNVLRGELVFDIENEEGAQGSDQEATRTRKLSQEMRNAGRWSNDSRPDSKMSSLENSAAGCQVGWCI</sequence>
<accession>A0A5C6CH68</accession>
<keyword evidence="2 4" id="KW-0810">Translation regulation</keyword>
<evidence type="ECO:0000313" key="7">
    <source>
        <dbReference type="Proteomes" id="UP000318437"/>
    </source>
</evidence>
<dbReference type="GO" id="GO:0045947">
    <property type="term" value="P:negative regulation of translational initiation"/>
    <property type="evidence" value="ECO:0007669"/>
    <property type="project" value="UniProtKB-UniRule"/>
</dbReference>
<feature type="compositionally biased region" description="Basic and acidic residues" evidence="5">
    <location>
        <begin position="63"/>
        <end position="72"/>
    </location>
</feature>
<dbReference type="EMBL" id="SJPS01000006">
    <property type="protein sequence ID" value="TWU23698.1"/>
    <property type="molecule type" value="Genomic_DNA"/>
</dbReference>
<dbReference type="GO" id="GO:0048027">
    <property type="term" value="F:mRNA 5'-UTR binding"/>
    <property type="evidence" value="ECO:0007669"/>
    <property type="project" value="UniProtKB-UniRule"/>
</dbReference>
<dbReference type="Pfam" id="PF02599">
    <property type="entry name" value="CsrA"/>
    <property type="match status" value="1"/>
</dbReference>
<gene>
    <name evidence="6" type="primary">csrA_1</name>
    <name evidence="4" type="synonym">csrA</name>
    <name evidence="6" type="ORF">Pla144_38730</name>
</gene>
<dbReference type="GO" id="GO:0044781">
    <property type="term" value="P:bacterial-type flagellum organization"/>
    <property type="evidence" value="ECO:0007669"/>
    <property type="project" value="UniProtKB-KW"/>
</dbReference>
<keyword evidence="4" id="KW-1005">Bacterial flagellum biogenesis</keyword>
<dbReference type="GO" id="GO:0006402">
    <property type="term" value="P:mRNA catabolic process"/>
    <property type="evidence" value="ECO:0007669"/>
    <property type="project" value="InterPro"/>
</dbReference>
<dbReference type="GO" id="GO:0006109">
    <property type="term" value="P:regulation of carbohydrate metabolic process"/>
    <property type="evidence" value="ECO:0007669"/>
    <property type="project" value="InterPro"/>
</dbReference>
<evidence type="ECO:0000313" key="6">
    <source>
        <dbReference type="EMBL" id="TWU23698.1"/>
    </source>
</evidence>
<dbReference type="GO" id="GO:0005829">
    <property type="term" value="C:cytosol"/>
    <property type="evidence" value="ECO:0007669"/>
    <property type="project" value="TreeGrafter"/>
</dbReference>
<dbReference type="SUPFAM" id="SSF117130">
    <property type="entry name" value="CsrA-like"/>
    <property type="match status" value="1"/>
</dbReference>
<keyword evidence="1 4" id="KW-0963">Cytoplasm</keyword>